<evidence type="ECO:0000256" key="1">
    <source>
        <dbReference type="ARBA" id="ARBA00023172"/>
    </source>
</evidence>
<dbReference type="GO" id="GO:0003677">
    <property type="term" value="F:DNA binding"/>
    <property type="evidence" value="ECO:0007669"/>
    <property type="project" value="InterPro"/>
</dbReference>
<feature type="domain" description="Tyr recombinase" evidence="2">
    <location>
        <begin position="20"/>
        <end position="100"/>
    </location>
</feature>
<dbReference type="PROSITE" id="PS51898">
    <property type="entry name" value="TYR_RECOMBINASE"/>
    <property type="match status" value="1"/>
</dbReference>
<comment type="caution">
    <text evidence="3">The sequence shown here is derived from an EMBL/GenBank/DDBJ whole genome shotgun (WGS) entry which is preliminary data.</text>
</comment>
<gene>
    <name evidence="3" type="ORF">DV961_07950</name>
</gene>
<dbReference type="InterPro" id="IPR011010">
    <property type="entry name" value="DNA_brk_join_enz"/>
</dbReference>
<evidence type="ECO:0000259" key="2">
    <source>
        <dbReference type="PROSITE" id="PS51898"/>
    </source>
</evidence>
<proteinExistence type="predicted"/>
<name>A0A3D8YMA8_STAPS</name>
<dbReference type="AlphaFoldDB" id="A0A3D8YMA8"/>
<sequence length="100" mass="11398">EEVLIENPFSYVHLKQKNLRLPRFFYENEMQSLFDRVAGDSPLDLRNRALLEVLYGSGIRLSECSSLSVSDIDFDSEVMLIHGKGNKERYAPLGSFAQDA</sequence>
<feature type="non-terminal residue" evidence="3">
    <location>
        <position position="100"/>
    </location>
</feature>
<dbReference type="SUPFAM" id="SSF56349">
    <property type="entry name" value="DNA breaking-rejoining enzymes"/>
    <property type="match status" value="1"/>
</dbReference>
<dbReference type="RefSeq" id="WP_142744304.1">
    <property type="nucleotide sequence ID" value="NZ_QQPC01000049.1"/>
</dbReference>
<dbReference type="GO" id="GO:0015074">
    <property type="term" value="P:DNA integration"/>
    <property type="evidence" value="ECO:0007669"/>
    <property type="project" value="InterPro"/>
</dbReference>
<evidence type="ECO:0000313" key="4">
    <source>
        <dbReference type="Proteomes" id="UP000256409"/>
    </source>
</evidence>
<keyword evidence="1" id="KW-0233">DNA recombination</keyword>
<dbReference type="OrthoDB" id="9785687at2"/>
<dbReference type="Pfam" id="PF00589">
    <property type="entry name" value="Phage_integrase"/>
    <property type="match status" value="1"/>
</dbReference>
<dbReference type="Proteomes" id="UP000256409">
    <property type="component" value="Unassembled WGS sequence"/>
</dbReference>
<dbReference type="EMBL" id="QQPC01000049">
    <property type="protein sequence ID" value="REA81182.1"/>
    <property type="molecule type" value="Genomic_DNA"/>
</dbReference>
<protein>
    <submittedName>
        <fullName evidence="3">Tyrosine recombinase XerC</fullName>
    </submittedName>
</protein>
<feature type="non-terminal residue" evidence="3">
    <location>
        <position position="1"/>
    </location>
</feature>
<dbReference type="GO" id="GO:0006310">
    <property type="term" value="P:DNA recombination"/>
    <property type="evidence" value="ECO:0007669"/>
    <property type="project" value="UniProtKB-KW"/>
</dbReference>
<dbReference type="InterPro" id="IPR013762">
    <property type="entry name" value="Integrase-like_cat_sf"/>
</dbReference>
<evidence type="ECO:0000313" key="3">
    <source>
        <dbReference type="EMBL" id="REA81182.1"/>
    </source>
</evidence>
<reference evidence="4" key="1">
    <citation type="journal article" date="2018" name="Vet. Microbiol.">
        <title>Molecular epidemiology of methicillin-resistant staphylococci amongst veterinary personnel, personnel-owned pets, patients and the hospital environment of two companion animal veterinary hospitals.</title>
        <authorList>
            <person name="Worthing K.A."/>
            <person name="Brown J."/>
            <person name="Gerber L."/>
            <person name="Abraham S."/>
            <person name="Trott D."/>
            <person name="Norris J.M."/>
        </authorList>
    </citation>
    <scope>NUCLEOTIDE SEQUENCE [LARGE SCALE GENOMIC DNA]</scope>
    <source>
        <strain evidence="4">ST496-2</strain>
    </source>
</reference>
<dbReference type="InterPro" id="IPR002104">
    <property type="entry name" value="Integrase_catalytic"/>
</dbReference>
<organism evidence="3 4">
    <name type="scientific">Staphylococcus pseudintermedius</name>
    <dbReference type="NCBI Taxonomy" id="283734"/>
    <lineage>
        <taxon>Bacteria</taxon>
        <taxon>Bacillati</taxon>
        <taxon>Bacillota</taxon>
        <taxon>Bacilli</taxon>
        <taxon>Bacillales</taxon>
        <taxon>Staphylococcaceae</taxon>
        <taxon>Staphylococcus</taxon>
        <taxon>Staphylococcus intermedius group</taxon>
    </lineage>
</organism>
<accession>A0A3D8YMA8</accession>
<dbReference type="Gene3D" id="1.10.443.10">
    <property type="entry name" value="Intergrase catalytic core"/>
    <property type="match status" value="1"/>
</dbReference>